<evidence type="ECO:0000313" key="3">
    <source>
        <dbReference type="Proteomes" id="UP000019024"/>
    </source>
</evidence>
<dbReference type="KEGG" id="hlr:HALLA_03455"/>
<gene>
    <name evidence="2" type="ORF">HALLA_03455</name>
</gene>
<dbReference type="Proteomes" id="UP000019024">
    <property type="component" value="Plasmid unnamed"/>
</dbReference>
<keyword evidence="1" id="KW-1133">Transmembrane helix</keyword>
<name>W0JWM8_9EURY</name>
<protein>
    <submittedName>
        <fullName evidence="2">Uncharacterized protein</fullName>
    </submittedName>
</protein>
<keyword evidence="1" id="KW-0472">Membrane</keyword>
<proteinExistence type="predicted"/>
<dbReference type="EMBL" id="CP007056">
    <property type="protein sequence ID" value="AHG01458.1"/>
    <property type="molecule type" value="Genomic_DNA"/>
</dbReference>
<dbReference type="AlphaFoldDB" id="W0JWM8"/>
<evidence type="ECO:0000313" key="2">
    <source>
        <dbReference type="EMBL" id="AHG01458.1"/>
    </source>
</evidence>
<organism evidence="2 3">
    <name type="scientific">Halostagnicola larsenii XH-48</name>
    <dbReference type="NCBI Taxonomy" id="797299"/>
    <lineage>
        <taxon>Archaea</taxon>
        <taxon>Methanobacteriati</taxon>
        <taxon>Methanobacteriota</taxon>
        <taxon>Stenosarchaea group</taxon>
        <taxon>Halobacteria</taxon>
        <taxon>Halobacteriales</taxon>
        <taxon>Natrialbaceae</taxon>
        <taxon>Halostagnicola</taxon>
    </lineage>
</organism>
<accession>W0JWM8</accession>
<geneLocation type="plasmid" evidence="2">
    <name>unnamed</name>
</geneLocation>
<sequence>MIFSMPSTTNIDRPEEALAVANRYHRRERTLTVVVAVVAVSLYLGVYYVTSLLPAVVTAVVLLVTVRAPLLQPRGTYRLKSDDDPEAVVDAFTGPTPPVLAFNWGIADEITTREEEVTYHVSYLLGLRSAEMDVQREIDHTQNGRHRVTLEITANDKPWATYTATISQKDGETSIDVEYISNQRFGLQHVPNQFFGERYREDALTAQGYTVLERESHFGI</sequence>
<dbReference type="HOGENOM" id="CLU_1259127_0_0_2"/>
<evidence type="ECO:0000256" key="1">
    <source>
        <dbReference type="SAM" id="Phobius"/>
    </source>
</evidence>
<dbReference type="GeneID" id="25146863"/>
<feature type="transmembrane region" description="Helical" evidence="1">
    <location>
        <begin position="30"/>
        <end position="46"/>
    </location>
</feature>
<keyword evidence="2" id="KW-0614">Plasmid</keyword>
<keyword evidence="3" id="KW-1185">Reference proteome</keyword>
<reference evidence="2 3" key="1">
    <citation type="submission" date="2014-01" db="EMBL/GenBank/DDBJ databases">
        <authorList>
            <consortium name="DOE Joint Genome Institute"/>
            <person name="Anderson I."/>
            <person name="Huntemann M."/>
            <person name="Han J."/>
            <person name="Chen A."/>
            <person name="Kyrpides N."/>
            <person name="Mavromatis K."/>
            <person name="Markowitz V."/>
            <person name="Palaniappan K."/>
            <person name="Ivanova N."/>
            <person name="Schaumberg A."/>
            <person name="Pati A."/>
            <person name="Liolios K."/>
            <person name="Nordberg H.P."/>
            <person name="Cantor M.N."/>
            <person name="Hua S.X."/>
            <person name="Woyke T."/>
        </authorList>
    </citation>
    <scope>NUCLEOTIDE SEQUENCE [LARGE SCALE GENOMIC DNA]</scope>
    <source>
        <strain evidence="2 3">XH-48</strain>
        <plasmid evidence="3">1</plasmid>
    </source>
</reference>
<keyword evidence="1" id="KW-0812">Transmembrane</keyword>
<feature type="transmembrane region" description="Helical" evidence="1">
    <location>
        <begin position="52"/>
        <end position="70"/>
    </location>
</feature>
<dbReference type="eggNOG" id="arCOG09183">
    <property type="taxonomic scope" value="Archaea"/>
</dbReference>
<dbReference type="RefSeq" id="WP_242406209.1">
    <property type="nucleotide sequence ID" value="NZ_CP007056.1"/>
</dbReference>